<dbReference type="Proteomes" id="UP000092445">
    <property type="component" value="Unassembled WGS sequence"/>
</dbReference>
<dbReference type="EnsemblMetazoa" id="GPAI010051-RA">
    <property type="protein sequence ID" value="GPAI010051-PA"/>
    <property type="gene ID" value="GPAI010051"/>
</dbReference>
<reference evidence="2" key="1">
    <citation type="submission" date="2014-03" db="EMBL/GenBank/DDBJ databases">
        <authorList>
            <person name="Aksoy S."/>
            <person name="Warren W."/>
            <person name="Wilson R.K."/>
        </authorList>
    </citation>
    <scope>NUCLEOTIDE SEQUENCE [LARGE SCALE GENOMIC DNA]</scope>
    <source>
        <strain evidence="2">IAEA</strain>
    </source>
</reference>
<evidence type="ECO:0000313" key="2">
    <source>
        <dbReference type="Proteomes" id="UP000092445"/>
    </source>
</evidence>
<evidence type="ECO:0000313" key="1">
    <source>
        <dbReference type="EnsemblMetazoa" id="GPAI010051-PA"/>
    </source>
</evidence>
<dbReference type="AlphaFoldDB" id="A0A1A9ZC01"/>
<proteinExistence type="predicted"/>
<dbReference type="VEuPathDB" id="VectorBase:GPAI010051"/>
<protein>
    <submittedName>
        <fullName evidence="1">Uncharacterized protein</fullName>
    </submittedName>
</protein>
<organism evidence="1 2">
    <name type="scientific">Glossina pallidipes</name>
    <name type="common">Tsetse fly</name>
    <dbReference type="NCBI Taxonomy" id="7398"/>
    <lineage>
        <taxon>Eukaryota</taxon>
        <taxon>Metazoa</taxon>
        <taxon>Ecdysozoa</taxon>
        <taxon>Arthropoda</taxon>
        <taxon>Hexapoda</taxon>
        <taxon>Insecta</taxon>
        <taxon>Pterygota</taxon>
        <taxon>Neoptera</taxon>
        <taxon>Endopterygota</taxon>
        <taxon>Diptera</taxon>
        <taxon>Brachycera</taxon>
        <taxon>Muscomorpha</taxon>
        <taxon>Hippoboscoidea</taxon>
        <taxon>Glossinidae</taxon>
        <taxon>Glossina</taxon>
    </lineage>
</organism>
<reference evidence="1" key="2">
    <citation type="submission" date="2020-05" db="UniProtKB">
        <authorList>
            <consortium name="EnsemblMetazoa"/>
        </authorList>
    </citation>
    <scope>IDENTIFICATION</scope>
    <source>
        <strain evidence="1">IAEA</strain>
    </source>
</reference>
<keyword evidence="2" id="KW-1185">Reference proteome</keyword>
<sequence>MASTESTINSCKVRCVATTNGENNNLSIKLKRSCIVMFNDFQEMVEKLSHASGNLEYVSSLYTHSFMFVGCEGHNGLYRQRQICLKTLVICCRQLERSSTPQLLITNPQ</sequence>
<name>A0A1A9ZC01_GLOPL</name>
<accession>A0A1A9ZC01</accession>